<dbReference type="PROSITE" id="PS50005">
    <property type="entry name" value="TPR"/>
    <property type="match status" value="1"/>
</dbReference>
<keyword evidence="6" id="KW-0732">Signal</keyword>
<dbReference type="Proteomes" id="UP000664277">
    <property type="component" value="Unassembled WGS sequence"/>
</dbReference>
<dbReference type="GO" id="GO:0006508">
    <property type="term" value="P:proteolysis"/>
    <property type="evidence" value="ECO:0007669"/>
    <property type="project" value="UniProtKB-KW"/>
</dbReference>
<organism evidence="8 9">
    <name type="scientific">Candidatus Obscuribacter phosphatis</name>
    <dbReference type="NCBI Taxonomy" id="1906157"/>
    <lineage>
        <taxon>Bacteria</taxon>
        <taxon>Bacillati</taxon>
        <taxon>Candidatus Melainabacteria</taxon>
        <taxon>Candidatus Obscuribacterales</taxon>
        <taxon>Candidatus Obscuribacteraceae</taxon>
        <taxon>Candidatus Obscuribacter</taxon>
    </lineage>
</organism>
<dbReference type="InterPro" id="IPR001818">
    <property type="entry name" value="Pept_M10_metallopeptidase"/>
</dbReference>
<dbReference type="SUPFAM" id="SSF55486">
    <property type="entry name" value="Metalloproteases ('zincins'), catalytic domain"/>
    <property type="match status" value="1"/>
</dbReference>
<evidence type="ECO:0000259" key="7">
    <source>
        <dbReference type="SMART" id="SM00235"/>
    </source>
</evidence>
<sequence length="334" mass="36556">MKRTKLAAICLLLVSVSFWVLAALAKGKVANPKALAALGYKYYQNRDYEKALPLLSKANALNPRDIATCFYLASCAAAKGDSAVAINAFARLFVMCAPIDSFTCAAEPIFQRLRGTTRPYSCKLNSIILRWHPAARPINIYVTDGKLLPDGLAGRILPSDKLAPYAASFHSAAYLKALPVAPGYQPTTKQVVASALAPWNFLMKEQILSYALVEDPAIADVFVFFTNNMDRCGYTIYPPSSGVNFPLMAVRGCPVIVQIDTKVTNSSLLYRTACHEFGHVFGLQHSRNKDDIMYDAGVNNPLGPAQISDSDALTIRALYQLPVDVWLIKNGNRK</sequence>
<evidence type="ECO:0000256" key="1">
    <source>
        <dbReference type="ARBA" id="ARBA00022670"/>
    </source>
</evidence>
<dbReference type="Gene3D" id="1.25.40.10">
    <property type="entry name" value="Tetratricopeptide repeat domain"/>
    <property type="match status" value="1"/>
</dbReference>
<dbReference type="EMBL" id="JAFLCK010000044">
    <property type="protein sequence ID" value="MBN8662590.1"/>
    <property type="molecule type" value="Genomic_DNA"/>
</dbReference>
<dbReference type="GO" id="GO:0031012">
    <property type="term" value="C:extracellular matrix"/>
    <property type="evidence" value="ECO:0007669"/>
    <property type="project" value="InterPro"/>
</dbReference>
<comment type="caution">
    <text evidence="8">The sequence shown here is derived from an EMBL/GenBank/DDBJ whole genome shotgun (WGS) entry which is preliminary data.</text>
</comment>
<feature type="signal peptide" evidence="6">
    <location>
        <begin position="1"/>
        <end position="22"/>
    </location>
</feature>
<name>A0A8J7TMW2_9BACT</name>
<evidence type="ECO:0000313" key="8">
    <source>
        <dbReference type="EMBL" id="MBN8662590.1"/>
    </source>
</evidence>
<gene>
    <name evidence="8" type="ORF">J0M35_19635</name>
</gene>
<feature type="repeat" description="TPR" evidence="5">
    <location>
        <begin position="32"/>
        <end position="65"/>
    </location>
</feature>
<dbReference type="Pfam" id="PF00413">
    <property type="entry name" value="Peptidase_M10"/>
    <property type="match status" value="1"/>
</dbReference>
<accession>A0A8J7TMW2</accession>
<keyword evidence="1" id="KW-0645">Protease</keyword>
<dbReference type="AlphaFoldDB" id="A0A8J7TMW2"/>
<evidence type="ECO:0000256" key="4">
    <source>
        <dbReference type="ARBA" id="ARBA00022833"/>
    </source>
</evidence>
<dbReference type="Gene3D" id="3.40.390.10">
    <property type="entry name" value="Collagenase (Catalytic Domain)"/>
    <property type="match status" value="1"/>
</dbReference>
<evidence type="ECO:0000313" key="9">
    <source>
        <dbReference type="Proteomes" id="UP000664277"/>
    </source>
</evidence>
<protein>
    <submittedName>
        <fullName evidence="8">Matrixin family metalloprotease</fullName>
    </submittedName>
</protein>
<proteinExistence type="predicted"/>
<dbReference type="InterPro" id="IPR024079">
    <property type="entry name" value="MetalloPept_cat_dom_sf"/>
</dbReference>
<feature type="domain" description="Peptidase metallopeptidase" evidence="7">
    <location>
        <begin position="159"/>
        <end position="321"/>
    </location>
</feature>
<evidence type="ECO:0000256" key="5">
    <source>
        <dbReference type="PROSITE-ProRule" id="PRU00339"/>
    </source>
</evidence>
<dbReference type="InterPro" id="IPR006026">
    <property type="entry name" value="Peptidase_Metallo"/>
</dbReference>
<dbReference type="GO" id="GO:0008270">
    <property type="term" value="F:zinc ion binding"/>
    <property type="evidence" value="ECO:0007669"/>
    <property type="project" value="InterPro"/>
</dbReference>
<dbReference type="SUPFAM" id="SSF48452">
    <property type="entry name" value="TPR-like"/>
    <property type="match status" value="1"/>
</dbReference>
<dbReference type="SMART" id="SM00235">
    <property type="entry name" value="ZnMc"/>
    <property type="match status" value="1"/>
</dbReference>
<evidence type="ECO:0000256" key="6">
    <source>
        <dbReference type="SAM" id="SignalP"/>
    </source>
</evidence>
<feature type="chain" id="PRO_5035201111" evidence="6">
    <location>
        <begin position="23"/>
        <end position="334"/>
    </location>
</feature>
<keyword evidence="5" id="KW-0802">TPR repeat</keyword>
<evidence type="ECO:0000256" key="3">
    <source>
        <dbReference type="ARBA" id="ARBA00022801"/>
    </source>
</evidence>
<dbReference type="GO" id="GO:0004222">
    <property type="term" value="F:metalloendopeptidase activity"/>
    <property type="evidence" value="ECO:0007669"/>
    <property type="project" value="InterPro"/>
</dbReference>
<evidence type="ECO:0000256" key="2">
    <source>
        <dbReference type="ARBA" id="ARBA00022723"/>
    </source>
</evidence>
<dbReference type="InterPro" id="IPR019734">
    <property type="entry name" value="TPR_rpt"/>
</dbReference>
<keyword evidence="8" id="KW-0482">Metalloprotease</keyword>
<keyword evidence="2" id="KW-0479">Metal-binding</keyword>
<keyword evidence="4" id="KW-0862">Zinc</keyword>
<reference evidence="8" key="1">
    <citation type="submission" date="2021-02" db="EMBL/GenBank/DDBJ databases">
        <title>Genome-Resolved Metagenomics of a Microbial Community Performing Photosynthetic Biological Nutrient Removal.</title>
        <authorList>
            <person name="Mcdaniel E.A."/>
        </authorList>
    </citation>
    <scope>NUCLEOTIDE SEQUENCE</scope>
    <source>
        <strain evidence="8">UWPOB_OBS1</strain>
    </source>
</reference>
<dbReference type="InterPro" id="IPR011990">
    <property type="entry name" value="TPR-like_helical_dom_sf"/>
</dbReference>
<keyword evidence="3" id="KW-0378">Hydrolase</keyword>